<comment type="caution">
    <text evidence="2">The sequence shown here is derived from an EMBL/GenBank/DDBJ whole genome shotgun (WGS) entry which is preliminary data.</text>
</comment>
<accession>A0ABU3K7J1</accession>
<evidence type="ECO:0000259" key="1">
    <source>
        <dbReference type="SMART" id="SM00382"/>
    </source>
</evidence>
<dbReference type="Gene3D" id="3.40.50.300">
    <property type="entry name" value="P-loop containing nucleotide triphosphate hydrolases"/>
    <property type="match status" value="1"/>
</dbReference>
<dbReference type="InterPro" id="IPR052026">
    <property type="entry name" value="ExeA_AAA_ATPase_DNA-bind"/>
</dbReference>
<dbReference type="InterPro" id="IPR049945">
    <property type="entry name" value="AAA_22"/>
</dbReference>
<organism evidence="2 3">
    <name type="scientific">Candidatus Nitronereus thalassa</name>
    <dbReference type="NCBI Taxonomy" id="3020898"/>
    <lineage>
        <taxon>Bacteria</taxon>
        <taxon>Pseudomonadati</taxon>
        <taxon>Nitrospirota</taxon>
        <taxon>Nitrospiria</taxon>
        <taxon>Nitrospirales</taxon>
        <taxon>Nitrospiraceae</taxon>
        <taxon>Candidatus Nitronereus</taxon>
    </lineage>
</organism>
<dbReference type="Pfam" id="PF13401">
    <property type="entry name" value="AAA_22"/>
    <property type="match status" value="1"/>
</dbReference>
<reference evidence="2 3" key="1">
    <citation type="journal article" date="2023" name="ISME J.">
        <title>Cultivation and genomic characterization of novel and ubiquitous marine nitrite-oxidizing bacteria from the Nitrospirales.</title>
        <authorList>
            <person name="Mueller A.J."/>
            <person name="Daebeler A."/>
            <person name="Herbold C.W."/>
            <person name="Kirkegaard R.H."/>
            <person name="Daims H."/>
        </authorList>
    </citation>
    <scope>NUCLEOTIDE SEQUENCE [LARGE SCALE GENOMIC DNA]</scope>
    <source>
        <strain evidence="2 3">EB</strain>
    </source>
</reference>
<feature type="domain" description="AAA+ ATPase" evidence="1">
    <location>
        <begin position="47"/>
        <end position="196"/>
    </location>
</feature>
<dbReference type="PANTHER" id="PTHR35894">
    <property type="entry name" value="GENERAL SECRETION PATHWAY PROTEIN A-RELATED"/>
    <property type="match status" value="1"/>
</dbReference>
<dbReference type="EMBL" id="JAQOUE010000001">
    <property type="protein sequence ID" value="MDT7042356.1"/>
    <property type="molecule type" value="Genomic_DNA"/>
</dbReference>
<dbReference type="RefSeq" id="WP_313832745.1">
    <property type="nucleotide sequence ID" value="NZ_JAQOUE010000001.1"/>
</dbReference>
<keyword evidence="3" id="KW-1185">Reference proteome</keyword>
<evidence type="ECO:0000313" key="2">
    <source>
        <dbReference type="EMBL" id="MDT7042356.1"/>
    </source>
</evidence>
<protein>
    <submittedName>
        <fullName evidence="2">AAA family ATPase</fullName>
    </submittedName>
</protein>
<dbReference type="InterPro" id="IPR027417">
    <property type="entry name" value="P-loop_NTPase"/>
</dbReference>
<dbReference type="Proteomes" id="UP001250932">
    <property type="component" value="Unassembled WGS sequence"/>
</dbReference>
<gene>
    <name evidence="2" type="ORF">PPG34_08330</name>
</gene>
<dbReference type="CDD" id="cd00009">
    <property type="entry name" value="AAA"/>
    <property type="match status" value="1"/>
</dbReference>
<name>A0ABU3K7J1_9BACT</name>
<proteinExistence type="predicted"/>
<sequence length="275" mass="31600">MTSDLQLCYEQLGFEESPFRITPDTDYFFPSQHHKEALDHLRYGVASGGLTMLTGEVGVGKTLLCRYLLRHPPEGVRFAYLLNPDQSYADLLTSIYQDLTGLVPEDRSIGGLQRVLPEVLLKLAESGERVAVLVDEAHRLSPKVLEGLRLLSNLDTEKEKLMCLLFVGQPELERTLANRVLRPLSQRISVRFRLMPFEWHDTMQYIQHRLNRAGKHARFQFPHRAMMLAHYITGGVPRRINQLCDRALLAAYANHRFDVNAFMLWRAKREIAGMN</sequence>
<dbReference type="SMART" id="SM00382">
    <property type="entry name" value="AAA"/>
    <property type="match status" value="1"/>
</dbReference>
<dbReference type="PANTHER" id="PTHR35894:SF1">
    <property type="entry name" value="PHOSPHORIBULOKINASE _ URIDINE KINASE FAMILY"/>
    <property type="match status" value="1"/>
</dbReference>
<evidence type="ECO:0000313" key="3">
    <source>
        <dbReference type="Proteomes" id="UP001250932"/>
    </source>
</evidence>
<dbReference type="InterPro" id="IPR003593">
    <property type="entry name" value="AAA+_ATPase"/>
</dbReference>
<dbReference type="SUPFAM" id="SSF52540">
    <property type="entry name" value="P-loop containing nucleoside triphosphate hydrolases"/>
    <property type="match status" value="1"/>
</dbReference>